<dbReference type="Proteomes" id="UP000002586">
    <property type="component" value="Chromosome"/>
</dbReference>
<evidence type="ECO:0000256" key="5">
    <source>
        <dbReference type="ARBA" id="ARBA00023004"/>
    </source>
</evidence>
<dbReference type="PRINTS" id="PR00163">
    <property type="entry name" value="RUBREDOXIN"/>
</dbReference>
<dbReference type="Pfam" id="PF00301">
    <property type="entry name" value="Rubredoxin"/>
    <property type="match status" value="1"/>
</dbReference>
<dbReference type="PANTHER" id="PTHR47627">
    <property type="entry name" value="RUBREDOXIN"/>
    <property type="match status" value="1"/>
</dbReference>
<name>A0L4B6_MAGMM</name>
<dbReference type="InterPro" id="IPR024934">
    <property type="entry name" value="Rubredoxin-like_dom"/>
</dbReference>
<protein>
    <recommendedName>
        <fullName evidence="6">Rubredoxin</fullName>
    </recommendedName>
</protein>
<evidence type="ECO:0000313" key="9">
    <source>
        <dbReference type="Proteomes" id="UP000002586"/>
    </source>
</evidence>
<evidence type="ECO:0000256" key="2">
    <source>
        <dbReference type="ARBA" id="ARBA00022448"/>
    </source>
</evidence>
<reference evidence="9" key="1">
    <citation type="journal article" date="2009" name="Appl. Environ. Microbiol.">
        <title>Complete genome sequence of the chemolithoautotrophic marine magnetotactic coccus strain MC-1.</title>
        <authorList>
            <person name="Schubbe S."/>
            <person name="Williams T.J."/>
            <person name="Xie G."/>
            <person name="Kiss H.E."/>
            <person name="Brettin T.S."/>
            <person name="Martinez D."/>
            <person name="Ross C.A."/>
            <person name="Schuler D."/>
            <person name="Cox B.L."/>
            <person name="Nealson K.H."/>
            <person name="Bazylinski D.A."/>
        </authorList>
    </citation>
    <scope>NUCLEOTIDE SEQUENCE [LARGE SCALE GENOMIC DNA]</scope>
    <source>
        <strain evidence="9">ATCC BAA-1437 / JCM 17883 / MC-1</strain>
    </source>
</reference>
<keyword evidence="4 6" id="KW-0249">Electron transport</keyword>
<dbReference type="CDD" id="cd00730">
    <property type="entry name" value="rubredoxin"/>
    <property type="match status" value="1"/>
</dbReference>
<dbReference type="eggNOG" id="COG1773">
    <property type="taxonomic scope" value="Bacteria"/>
</dbReference>
<dbReference type="InterPro" id="IPR024935">
    <property type="entry name" value="Rubredoxin_dom"/>
</dbReference>
<organism evidence="8 9">
    <name type="scientific">Magnetococcus marinus (strain ATCC BAA-1437 / JCM 17883 / MC-1)</name>
    <dbReference type="NCBI Taxonomy" id="156889"/>
    <lineage>
        <taxon>Bacteria</taxon>
        <taxon>Pseudomonadati</taxon>
        <taxon>Pseudomonadota</taxon>
        <taxon>Magnetococcia</taxon>
        <taxon>Magnetococcales</taxon>
        <taxon>Magnetococcaceae</taxon>
        <taxon>Magnetococcus</taxon>
    </lineage>
</organism>
<accession>A0L4B6</accession>
<dbReference type="OrthoDB" id="9808980at2"/>
<evidence type="ECO:0000256" key="6">
    <source>
        <dbReference type="RuleBase" id="RU003820"/>
    </source>
</evidence>
<proteinExistence type="inferred from homology"/>
<dbReference type="RefSeq" id="WP_011711981.1">
    <property type="nucleotide sequence ID" value="NC_008576.1"/>
</dbReference>
<comment type="cofactor">
    <cofactor evidence="1 6">
        <name>Fe(3+)</name>
        <dbReference type="ChEBI" id="CHEBI:29034"/>
    </cofactor>
</comment>
<dbReference type="GO" id="GO:0043448">
    <property type="term" value="P:alkane catabolic process"/>
    <property type="evidence" value="ECO:0007669"/>
    <property type="project" value="TreeGrafter"/>
</dbReference>
<gene>
    <name evidence="8" type="ordered locus">Mmc1_0282</name>
</gene>
<evidence type="ECO:0000256" key="1">
    <source>
        <dbReference type="ARBA" id="ARBA00001965"/>
    </source>
</evidence>
<evidence type="ECO:0000256" key="3">
    <source>
        <dbReference type="ARBA" id="ARBA00022723"/>
    </source>
</evidence>
<dbReference type="GO" id="GO:0009055">
    <property type="term" value="F:electron transfer activity"/>
    <property type="evidence" value="ECO:0007669"/>
    <property type="project" value="TreeGrafter"/>
</dbReference>
<evidence type="ECO:0000259" key="7">
    <source>
        <dbReference type="PROSITE" id="PS50903"/>
    </source>
</evidence>
<dbReference type="EMBL" id="CP000471">
    <property type="protein sequence ID" value="ABK42809.1"/>
    <property type="molecule type" value="Genomic_DNA"/>
</dbReference>
<reference evidence="8 9" key="2">
    <citation type="journal article" date="2012" name="Int. J. Syst. Evol. Microbiol.">
        <title>Magnetococcus marinus gen. nov., sp. nov., a marine, magnetotactic bacterium that represents a novel lineage (Magnetococcaceae fam. nov.; Magnetococcales ord. nov.) at the base of the Alphaproteobacteria.</title>
        <authorList>
            <person name="Bazylinski D.A."/>
            <person name="Williams T.J."/>
            <person name="Lefevre C.T."/>
            <person name="Berg R.J."/>
            <person name="Zhang C.L."/>
            <person name="Bowser S.S."/>
            <person name="Dean A.J."/>
            <person name="Beveridge T.J."/>
        </authorList>
    </citation>
    <scope>NUCLEOTIDE SEQUENCE [LARGE SCALE GENOMIC DNA]</scope>
    <source>
        <strain evidence="9">ATCC BAA-1437 / JCM 17883 / MC-1</strain>
    </source>
</reference>
<feature type="domain" description="Rubredoxin-like" evidence="7">
    <location>
        <begin position="1"/>
        <end position="52"/>
    </location>
</feature>
<dbReference type="PANTHER" id="PTHR47627:SF1">
    <property type="entry name" value="RUBREDOXIN-1-RELATED"/>
    <property type="match status" value="1"/>
</dbReference>
<dbReference type="STRING" id="156889.Mmc1_0282"/>
<keyword evidence="3 6" id="KW-0479">Metal-binding</keyword>
<dbReference type="InterPro" id="IPR050526">
    <property type="entry name" value="Rubredoxin_ET"/>
</dbReference>
<keyword evidence="2" id="KW-0813">Transport</keyword>
<dbReference type="SUPFAM" id="SSF57802">
    <property type="entry name" value="Rubredoxin-like"/>
    <property type="match status" value="1"/>
</dbReference>
<sequence length="73" mass="8189">MGVWCCMSCEYEYDEEVGSTATGIVAGTDFDTLPKDWRCPVCGLSKEHFQSEDMLRGESPIELADADDEEIEF</sequence>
<evidence type="ECO:0000256" key="4">
    <source>
        <dbReference type="ARBA" id="ARBA00022982"/>
    </source>
</evidence>
<dbReference type="PROSITE" id="PS00202">
    <property type="entry name" value="RUBREDOXIN"/>
    <property type="match status" value="1"/>
</dbReference>
<dbReference type="HOGENOM" id="CLU_128747_3_3_5"/>
<keyword evidence="9" id="KW-1185">Reference proteome</keyword>
<dbReference type="InterPro" id="IPR018527">
    <property type="entry name" value="Rubredoxin_Fe_BS"/>
</dbReference>
<dbReference type="KEGG" id="mgm:Mmc1_0282"/>
<dbReference type="PROSITE" id="PS50903">
    <property type="entry name" value="RUBREDOXIN_LIKE"/>
    <property type="match status" value="1"/>
</dbReference>
<evidence type="ECO:0000313" key="8">
    <source>
        <dbReference type="EMBL" id="ABK42809.1"/>
    </source>
</evidence>
<comment type="similarity">
    <text evidence="6">Belongs to the rubredoxin family.</text>
</comment>
<dbReference type="Gene3D" id="2.20.28.10">
    <property type="match status" value="1"/>
</dbReference>
<dbReference type="GO" id="GO:0005506">
    <property type="term" value="F:iron ion binding"/>
    <property type="evidence" value="ECO:0007669"/>
    <property type="project" value="UniProtKB-UniRule"/>
</dbReference>
<dbReference type="AlphaFoldDB" id="A0L4B6"/>
<keyword evidence="5 6" id="KW-0408">Iron</keyword>